<evidence type="ECO:0000313" key="3">
    <source>
        <dbReference type="Proteomes" id="UP001235760"/>
    </source>
</evidence>
<dbReference type="InterPro" id="IPR029069">
    <property type="entry name" value="HotDog_dom_sf"/>
</dbReference>
<dbReference type="Proteomes" id="UP001235760">
    <property type="component" value="Unassembled WGS sequence"/>
</dbReference>
<gene>
    <name evidence="2" type="ORF">Q8X39_01480</name>
</gene>
<comment type="caution">
    <text evidence="2">The sequence shown here is derived from an EMBL/GenBank/DDBJ whole genome shotgun (WGS) entry which is preliminary data.</text>
</comment>
<feature type="domain" description="MaoC-like" evidence="1">
    <location>
        <begin position="22"/>
        <end position="118"/>
    </location>
</feature>
<proteinExistence type="predicted"/>
<dbReference type="InterPro" id="IPR052342">
    <property type="entry name" value="MCH/BMMD"/>
</dbReference>
<keyword evidence="3" id="KW-1185">Reference proteome</keyword>
<accession>A0ABT9FYJ2</accession>
<protein>
    <submittedName>
        <fullName evidence="2">MaoC family dehydratase</fullName>
    </submittedName>
</protein>
<reference evidence="2 3" key="1">
    <citation type="submission" date="2023-08" db="EMBL/GenBank/DDBJ databases">
        <authorList>
            <person name="Roldan D.M."/>
            <person name="Menes R.J."/>
        </authorList>
    </citation>
    <scope>NUCLEOTIDE SEQUENCE [LARGE SCALE GENOMIC DNA]</scope>
    <source>
        <strain evidence="2 3">CCM 2812</strain>
    </source>
</reference>
<dbReference type="PANTHER" id="PTHR43664:SF1">
    <property type="entry name" value="BETA-METHYLMALYL-COA DEHYDRATASE"/>
    <property type="match status" value="1"/>
</dbReference>
<dbReference type="PANTHER" id="PTHR43664">
    <property type="entry name" value="MONOAMINE OXIDASE-RELATED"/>
    <property type="match status" value="1"/>
</dbReference>
<dbReference type="RefSeq" id="WP_305747853.1">
    <property type="nucleotide sequence ID" value="NZ_JAUZEE010000001.1"/>
</dbReference>
<dbReference type="Pfam" id="PF01575">
    <property type="entry name" value="MaoC_dehydratas"/>
    <property type="match status" value="1"/>
</dbReference>
<dbReference type="SUPFAM" id="SSF54637">
    <property type="entry name" value="Thioesterase/thiol ester dehydrase-isomerase"/>
    <property type="match status" value="1"/>
</dbReference>
<sequence length="156" mass="17387">MSLHTPSPEKHWDDAREGDTCTSPTYLVTKERILAYADLTGDHTPVHVDEAYAQASHFGGIVAHGLFGLSIADGLKTRSDYRFLPGMSLGWTWDFLLPIRVDDELHVRFSITGLRASKSKPGWGIVILPSELVNQHGQVVQKGEHRLMVPRRPGTF</sequence>
<evidence type="ECO:0000313" key="2">
    <source>
        <dbReference type="EMBL" id="MDP4299292.1"/>
    </source>
</evidence>
<name>A0ABT9FYJ2_LEPDI</name>
<dbReference type="EMBL" id="JAUZEE010000001">
    <property type="protein sequence ID" value="MDP4299292.1"/>
    <property type="molecule type" value="Genomic_DNA"/>
</dbReference>
<dbReference type="CDD" id="cd03441">
    <property type="entry name" value="R_hydratase_like"/>
    <property type="match status" value="1"/>
</dbReference>
<dbReference type="InterPro" id="IPR002539">
    <property type="entry name" value="MaoC-like_dom"/>
</dbReference>
<organism evidence="2 3">
    <name type="scientific">Leptothrix discophora</name>
    <dbReference type="NCBI Taxonomy" id="89"/>
    <lineage>
        <taxon>Bacteria</taxon>
        <taxon>Pseudomonadati</taxon>
        <taxon>Pseudomonadota</taxon>
        <taxon>Betaproteobacteria</taxon>
        <taxon>Burkholderiales</taxon>
        <taxon>Sphaerotilaceae</taxon>
        <taxon>Leptothrix</taxon>
    </lineage>
</organism>
<evidence type="ECO:0000259" key="1">
    <source>
        <dbReference type="Pfam" id="PF01575"/>
    </source>
</evidence>
<dbReference type="Gene3D" id="3.10.129.10">
    <property type="entry name" value="Hotdog Thioesterase"/>
    <property type="match status" value="1"/>
</dbReference>